<dbReference type="PANTHER" id="PTHR31793:SF2">
    <property type="entry name" value="BLR1345 PROTEIN"/>
    <property type="match status" value="1"/>
</dbReference>
<protein>
    <submittedName>
        <fullName evidence="1">Thioesterase</fullName>
    </submittedName>
</protein>
<dbReference type="Proteomes" id="UP000053523">
    <property type="component" value="Unassembled WGS sequence"/>
</dbReference>
<dbReference type="EMBL" id="LORN02000014">
    <property type="protein sequence ID" value="PNN29277.1"/>
    <property type="molecule type" value="Genomic_DNA"/>
</dbReference>
<reference evidence="1 2" key="1">
    <citation type="submission" date="2017-12" db="EMBL/GenBank/DDBJ databases">
        <title>FDA dAtabase for Regulatory Grade micrObial Sequences (FDA-ARGOS): Supporting development and validation of Infectious Disease Dx tests.</title>
        <authorList>
            <person name="Hoffmann M."/>
            <person name="Allard M."/>
            <person name="Evans P."/>
            <person name="Brown E."/>
            <person name="Tallon L."/>
            <person name="Sadzewicz L."/>
            <person name="Sengamalay N."/>
            <person name="Ott S."/>
            <person name="Godinez A."/>
            <person name="Nagaraj S."/>
            <person name="Vavikolanu K."/>
            <person name="Aluvathingal J."/>
            <person name="Nadendla S."/>
            <person name="Sichtig H."/>
        </authorList>
    </citation>
    <scope>NUCLEOTIDE SEQUENCE [LARGE SCALE GENOMIC DNA]</scope>
    <source>
        <strain evidence="1 2">FDAARGOS_148</strain>
    </source>
</reference>
<gene>
    <name evidence="1" type="ORF">AL503_003935</name>
</gene>
<accession>A0A2K0AW61</accession>
<dbReference type="InterPro" id="IPR050563">
    <property type="entry name" value="4-hydroxybenzoyl-CoA_TE"/>
</dbReference>
<dbReference type="CDD" id="cd00586">
    <property type="entry name" value="4HBT"/>
    <property type="match status" value="1"/>
</dbReference>
<dbReference type="InterPro" id="IPR029069">
    <property type="entry name" value="HotDog_dom_sf"/>
</dbReference>
<comment type="caution">
    <text evidence="1">The sequence shown here is derived from an EMBL/GenBank/DDBJ whole genome shotgun (WGS) entry which is preliminary data.</text>
</comment>
<dbReference type="PANTHER" id="PTHR31793">
    <property type="entry name" value="4-HYDROXYBENZOYL-COA THIOESTERASE FAMILY MEMBER"/>
    <property type="match status" value="1"/>
</dbReference>
<dbReference type="GO" id="GO:0047617">
    <property type="term" value="F:fatty acyl-CoA hydrolase activity"/>
    <property type="evidence" value="ECO:0007669"/>
    <property type="project" value="TreeGrafter"/>
</dbReference>
<evidence type="ECO:0000313" key="1">
    <source>
        <dbReference type="EMBL" id="PNN29277.1"/>
    </source>
</evidence>
<dbReference type="Pfam" id="PF13279">
    <property type="entry name" value="4HBT_2"/>
    <property type="match status" value="1"/>
</dbReference>
<name>A0A2K0AW61_STAHA</name>
<proteinExistence type="predicted"/>
<dbReference type="SUPFAM" id="SSF54637">
    <property type="entry name" value="Thioesterase/thiol ester dehydrase-isomerase"/>
    <property type="match status" value="1"/>
</dbReference>
<dbReference type="Gene3D" id="3.10.129.10">
    <property type="entry name" value="Hotdog Thioesterase"/>
    <property type="match status" value="1"/>
</dbReference>
<dbReference type="GeneID" id="74186676"/>
<dbReference type="AlphaFoldDB" id="A0A2K0AW61"/>
<sequence length="157" mass="18759">MSEHYIYQTNVKKEWVDYNGHMNDAEYNRVFSDATDAWLALIGLNQETIQRLQYTIFTLENHITFLKEMKEDENIQVKVHLYDYDSKRVHVYMEMFNKDDICSAIYEVMLMGIDINTNRSAPFPEQILESIELYFNTTPINERPKQLGHRIGINRRK</sequence>
<dbReference type="RefSeq" id="WP_053020143.1">
    <property type="nucleotide sequence ID" value="NZ_CAJCGD010000009.1"/>
</dbReference>
<evidence type="ECO:0000313" key="2">
    <source>
        <dbReference type="Proteomes" id="UP000053523"/>
    </source>
</evidence>
<organism evidence="1 2">
    <name type="scientific">Staphylococcus haemolyticus</name>
    <dbReference type="NCBI Taxonomy" id="1283"/>
    <lineage>
        <taxon>Bacteria</taxon>
        <taxon>Bacillati</taxon>
        <taxon>Bacillota</taxon>
        <taxon>Bacilli</taxon>
        <taxon>Bacillales</taxon>
        <taxon>Staphylococcaceae</taxon>
        <taxon>Staphylococcus</taxon>
    </lineage>
</organism>